<evidence type="ECO:0000259" key="5">
    <source>
        <dbReference type="PROSITE" id="PS01124"/>
    </source>
</evidence>
<feature type="transmembrane region" description="Helical" evidence="4">
    <location>
        <begin position="163"/>
        <end position="180"/>
    </location>
</feature>
<dbReference type="PANTHER" id="PTHR43280">
    <property type="entry name" value="ARAC-FAMILY TRANSCRIPTIONAL REGULATOR"/>
    <property type="match status" value="1"/>
</dbReference>
<keyword evidence="7" id="KW-1185">Reference proteome</keyword>
<dbReference type="PROSITE" id="PS01124">
    <property type="entry name" value="HTH_ARAC_FAMILY_2"/>
    <property type="match status" value="1"/>
</dbReference>
<dbReference type="Gene3D" id="1.10.10.60">
    <property type="entry name" value="Homeodomain-like"/>
    <property type="match status" value="2"/>
</dbReference>
<keyword evidence="1" id="KW-0805">Transcription regulation</keyword>
<evidence type="ECO:0000313" key="6">
    <source>
        <dbReference type="EMBL" id="MFC4874430.1"/>
    </source>
</evidence>
<dbReference type="InterPro" id="IPR009057">
    <property type="entry name" value="Homeodomain-like_sf"/>
</dbReference>
<evidence type="ECO:0000256" key="2">
    <source>
        <dbReference type="ARBA" id="ARBA00023125"/>
    </source>
</evidence>
<feature type="transmembrane region" description="Helical" evidence="4">
    <location>
        <begin position="192"/>
        <end position="214"/>
    </location>
</feature>
<accession>A0ABV9T908</accession>
<dbReference type="RefSeq" id="WP_377068269.1">
    <property type="nucleotide sequence ID" value="NZ_JBHSJJ010000018.1"/>
</dbReference>
<dbReference type="InterPro" id="IPR018060">
    <property type="entry name" value="HTH_AraC"/>
</dbReference>
<keyword evidence="4" id="KW-1133">Transmembrane helix</keyword>
<dbReference type="EMBL" id="JBHSJJ010000018">
    <property type="protein sequence ID" value="MFC4874430.1"/>
    <property type="molecule type" value="Genomic_DNA"/>
</dbReference>
<dbReference type="SMART" id="SM00342">
    <property type="entry name" value="HTH_ARAC"/>
    <property type="match status" value="1"/>
</dbReference>
<dbReference type="InterPro" id="IPR018062">
    <property type="entry name" value="HTH_AraC-typ_CS"/>
</dbReference>
<evidence type="ECO:0000256" key="3">
    <source>
        <dbReference type="ARBA" id="ARBA00023163"/>
    </source>
</evidence>
<proteinExistence type="predicted"/>
<feature type="transmembrane region" description="Helical" evidence="4">
    <location>
        <begin position="44"/>
        <end position="66"/>
    </location>
</feature>
<keyword evidence="2" id="KW-0238">DNA-binding</keyword>
<protein>
    <submittedName>
        <fullName evidence="6">Helix-turn-helix domain-containing protein</fullName>
    </submittedName>
</protein>
<dbReference type="Pfam" id="PF12833">
    <property type="entry name" value="HTH_18"/>
    <property type="match status" value="1"/>
</dbReference>
<dbReference type="Proteomes" id="UP001595818">
    <property type="component" value="Unassembled WGS sequence"/>
</dbReference>
<feature type="transmembrane region" description="Helical" evidence="4">
    <location>
        <begin position="72"/>
        <end position="92"/>
    </location>
</feature>
<name>A0ABV9T908_9BACT</name>
<keyword evidence="3" id="KW-0804">Transcription</keyword>
<dbReference type="SUPFAM" id="SSF46689">
    <property type="entry name" value="Homeodomain-like"/>
    <property type="match status" value="1"/>
</dbReference>
<evidence type="ECO:0000256" key="1">
    <source>
        <dbReference type="ARBA" id="ARBA00023015"/>
    </source>
</evidence>
<dbReference type="PANTHER" id="PTHR43280:SF29">
    <property type="entry name" value="ARAC-FAMILY TRANSCRIPTIONAL REGULATOR"/>
    <property type="match status" value="1"/>
</dbReference>
<feature type="domain" description="HTH araC/xylS-type" evidence="5">
    <location>
        <begin position="274"/>
        <end position="375"/>
    </location>
</feature>
<organism evidence="6 7">
    <name type="scientific">Negadavirga shengliensis</name>
    <dbReference type="NCBI Taxonomy" id="1389218"/>
    <lineage>
        <taxon>Bacteria</taxon>
        <taxon>Pseudomonadati</taxon>
        <taxon>Bacteroidota</taxon>
        <taxon>Cytophagia</taxon>
        <taxon>Cytophagales</taxon>
        <taxon>Cyclobacteriaceae</taxon>
        <taxon>Negadavirga</taxon>
    </lineage>
</organism>
<comment type="caution">
    <text evidence="6">The sequence shown here is derived from an EMBL/GenBank/DDBJ whole genome shotgun (WGS) entry which is preliminary data.</text>
</comment>
<gene>
    <name evidence="6" type="ORF">ACFPFU_22190</name>
</gene>
<feature type="transmembrane region" description="Helical" evidence="4">
    <location>
        <begin position="12"/>
        <end position="32"/>
    </location>
</feature>
<sequence length="383" mass="43851">MPDEFDYFRFDFFTAIILTGVAQGIFLFVLLIPKPHKQPFHFLILALFSLSCSLILLEIFLGYSGLMARTLILVDFSEPLVFAIGPLVFLLIRSMGGKVYSKREFLHFIPFVFYVFYHLPFLLENEAVKFNSFLNAFYPHQSLIEAVYQFPVDPFHIRRNLDYLIFFHLGFYLILSFLLQRKLKESGQSNPYFLSWTKVLIGFFAVVVTLYLLVRASFQNDLGDHLLGSFLTLMLYFVSYKMLTDSGFFQPLVQLKYEKSSLSEDSKQVILNKLKVLEGTKFYVQPSMSLGTLAKQLNTTPHYLSQVLNEAVGKTFFEYMGQLRIEEAKRILADPSTVHLKIEEIAEMSGYLSKSAFNAAFKKNAGTTPGEYRKSAGHLGAGL</sequence>
<dbReference type="PROSITE" id="PS00041">
    <property type="entry name" value="HTH_ARAC_FAMILY_1"/>
    <property type="match status" value="1"/>
</dbReference>
<keyword evidence="4" id="KW-0812">Transmembrane</keyword>
<dbReference type="PRINTS" id="PR00032">
    <property type="entry name" value="HTHARAC"/>
</dbReference>
<evidence type="ECO:0000313" key="7">
    <source>
        <dbReference type="Proteomes" id="UP001595818"/>
    </source>
</evidence>
<feature type="transmembrane region" description="Helical" evidence="4">
    <location>
        <begin position="104"/>
        <end position="123"/>
    </location>
</feature>
<keyword evidence="4" id="KW-0472">Membrane</keyword>
<evidence type="ECO:0000256" key="4">
    <source>
        <dbReference type="SAM" id="Phobius"/>
    </source>
</evidence>
<reference evidence="7" key="1">
    <citation type="journal article" date="2019" name="Int. J. Syst. Evol. Microbiol.">
        <title>The Global Catalogue of Microorganisms (GCM) 10K type strain sequencing project: providing services to taxonomists for standard genome sequencing and annotation.</title>
        <authorList>
            <consortium name="The Broad Institute Genomics Platform"/>
            <consortium name="The Broad Institute Genome Sequencing Center for Infectious Disease"/>
            <person name="Wu L."/>
            <person name="Ma J."/>
        </authorList>
    </citation>
    <scope>NUCLEOTIDE SEQUENCE [LARGE SCALE GENOMIC DNA]</scope>
    <source>
        <strain evidence="7">CGMCC 4.7466</strain>
    </source>
</reference>
<dbReference type="InterPro" id="IPR020449">
    <property type="entry name" value="Tscrpt_reg_AraC-type_HTH"/>
</dbReference>